<accession>A0A5B9ND14</accession>
<gene>
    <name evidence="1" type="ORF">Samson_046</name>
</gene>
<dbReference type="Proteomes" id="UP000323235">
    <property type="component" value="Segment"/>
</dbReference>
<dbReference type="EMBL" id="MN062187">
    <property type="protein sequence ID" value="QEG09361.1"/>
    <property type="molecule type" value="Genomic_DNA"/>
</dbReference>
<sequence length="124" mass="13123">MCIVCEIKADLSKTKATAEQAAAIMANVEKPARAMGGVIDVVEAAHARKPDVFKPEELATIAEAEELFAQSEALPPLAAALLGALLGGSVKVEVAHIQMKDGENPEQAIERYMAERNAEGSTKH</sequence>
<protein>
    <submittedName>
        <fullName evidence="1">Uncharacterized protein</fullName>
    </submittedName>
</protein>
<evidence type="ECO:0000313" key="1">
    <source>
        <dbReference type="EMBL" id="QEG09361.1"/>
    </source>
</evidence>
<organism evidence="1 2">
    <name type="scientific">Xanthomonas phage Samson</name>
    <dbReference type="NCBI Taxonomy" id="2596676"/>
    <lineage>
        <taxon>Viruses</taxon>
        <taxon>Duplodnaviria</taxon>
        <taxon>Heunggongvirae</taxon>
        <taxon>Uroviricota</taxon>
        <taxon>Caudoviricetes</taxon>
        <taxon>Jondennisvirinae</taxon>
        <taxon>Septimatrevirus</taxon>
        <taxon>Septimatrevirus samson</taxon>
    </lineage>
</organism>
<reference evidence="2" key="1">
    <citation type="submission" date="2019-06" db="EMBL/GenBank/DDBJ databases">
        <title>Complete Genome Sequence of Xanthomonas spp. Siphophage Samson.</title>
        <authorList>
            <person name="Clark S."/>
            <person name="Le T."/>
            <person name="Moreland R."/>
            <person name="Gonzalez C.F."/>
            <person name="Liu M."/>
            <person name="Ramsey J."/>
        </authorList>
    </citation>
    <scope>NUCLEOTIDE SEQUENCE [LARGE SCALE GENOMIC DNA]</scope>
</reference>
<name>A0A5B9ND14_9CAUD</name>
<proteinExistence type="predicted"/>
<keyword evidence="2" id="KW-1185">Reference proteome</keyword>
<evidence type="ECO:0000313" key="2">
    <source>
        <dbReference type="Proteomes" id="UP000323235"/>
    </source>
</evidence>